<dbReference type="PANTHER" id="PTHR36115:SF4">
    <property type="entry name" value="MEMBRANE PROTEIN"/>
    <property type="match status" value="1"/>
</dbReference>
<evidence type="ECO:0000256" key="2">
    <source>
        <dbReference type="ARBA" id="ARBA00022475"/>
    </source>
</evidence>
<keyword evidence="4 6" id="KW-1133">Transmembrane helix</keyword>
<dbReference type="EMBL" id="JBHSMK010000007">
    <property type="protein sequence ID" value="MFC5437245.1"/>
    <property type="molecule type" value="Genomic_DNA"/>
</dbReference>
<name>A0ABW0JMP4_9GAMM</name>
<gene>
    <name evidence="8" type="ORF">ACFPME_11800</name>
</gene>
<keyword evidence="3 6" id="KW-0812">Transmembrane</keyword>
<evidence type="ECO:0000256" key="3">
    <source>
        <dbReference type="ARBA" id="ARBA00022692"/>
    </source>
</evidence>
<comment type="subcellular location">
    <subcellularLocation>
        <location evidence="1">Cell membrane</location>
        <topology evidence="1">Multi-pass membrane protein</topology>
    </subcellularLocation>
</comment>
<keyword evidence="2" id="KW-1003">Cell membrane</keyword>
<evidence type="ECO:0000259" key="7">
    <source>
        <dbReference type="Pfam" id="PF06271"/>
    </source>
</evidence>
<evidence type="ECO:0000313" key="9">
    <source>
        <dbReference type="Proteomes" id="UP001596013"/>
    </source>
</evidence>
<keyword evidence="9" id="KW-1185">Reference proteome</keyword>
<dbReference type="Proteomes" id="UP001596013">
    <property type="component" value="Unassembled WGS sequence"/>
</dbReference>
<proteinExistence type="predicted"/>
<feature type="transmembrane region" description="Helical" evidence="6">
    <location>
        <begin position="69"/>
        <end position="94"/>
    </location>
</feature>
<protein>
    <submittedName>
        <fullName evidence="8">RDD family protein</fullName>
    </submittedName>
</protein>
<accession>A0ABW0JMP4</accession>
<evidence type="ECO:0000256" key="1">
    <source>
        <dbReference type="ARBA" id="ARBA00004651"/>
    </source>
</evidence>
<keyword evidence="5 6" id="KW-0472">Membrane</keyword>
<evidence type="ECO:0000313" key="8">
    <source>
        <dbReference type="EMBL" id="MFC5437245.1"/>
    </source>
</evidence>
<feature type="transmembrane region" description="Helical" evidence="6">
    <location>
        <begin position="35"/>
        <end position="57"/>
    </location>
</feature>
<comment type="caution">
    <text evidence="8">The sequence shown here is derived from an EMBL/GenBank/DDBJ whole genome shotgun (WGS) entry which is preliminary data.</text>
</comment>
<feature type="transmembrane region" description="Helical" evidence="6">
    <location>
        <begin position="124"/>
        <end position="144"/>
    </location>
</feature>
<dbReference type="RefSeq" id="WP_377305502.1">
    <property type="nucleotide sequence ID" value="NZ_JBHSMK010000007.1"/>
</dbReference>
<organism evidence="8 9">
    <name type="scientific">Rhodanobacter umsongensis</name>
    <dbReference type="NCBI Taxonomy" id="633153"/>
    <lineage>
        <taxon>Bacteria</taxon>
        <taxon>Pseudomonadati</taxon>
        <taxon>Pseudomonadota</taxon>
        <taxon>Gammaproteobacteria</taxon>
        <taxon>Lysobacterales</taxon>
        <taxon>Rhodanobacteraceae</taxon>
        <taxon>Rhodanobacter</taxon>
    </lineage>
</organism>
<evidence type="ECO:0000256" key="5">
    <source>
        <dbReference type="ARBA" id="ARBA00023136"/>
    </source>
</evidence>
<reference evidence="9" key="1">
    <citation type="journal article" date="2019" name="Int. J. Syst. Evol. Microbiol.">
        <title>The Global Catalogue of Microorganisms (GCM) 10K type strain sequencing project: providing services to taxonomists for standard genome sequencing and annotation.</title>
        <authorList>
            <consortium name="The Broad Institute Genomics Platform"/>
            <consortium name="The Broad Institute Genome Sequencing Center for Infectious Disease"/>
            <person name="Wu L."/>
            <person name="Ma J."/>
        </authorList>
    </citation>
    <scope>NUCLEOTIDE SEQUENCE [LARGE SCALE GENOMIC DNA]</scope>
    <source>
        <strain evidence="9">JCM 17130</strain>
    </source>
</reference>
<evidence type="ECO:0000256" key="6">
    <source>
        <dbReference type="SAM" id="Phobius"/>
    </source>
</evidence>
<dbReference type="Pfam" id="PF06271">
    <property type="entry name" value="RDD"/>
    <property type="match status" value="1"/>
</dbReference>
<dbReference type="PANTHER" id="PTHR36115">
    <property type="entry name" value="PROLINE-RICH ANTIGEN HOMOLOG-RELATED"/>
    <property type="match status" value="1"/>
</dbReference>
<evidence type="ECO:0000256" key="4">
    <source>
        <dbReference type="ARBA" id="ARBA00022989"/>
    </source>
</evidence>
<feature type="domain" description="RDD" evidence="7">
    <location>
        <begin position="29"/>
        <end position="165"/>
    </location>
</feature>
<dbReference type="InterPro" id="IPR051791">
    <property type="entry name" value="Pra-immunoreactive"/>
</dbReference>
<sequence>METNPYAAPAAVVDDVAAWDAHDLENRKATRGKRFGAALLDGVINLIWVLPIIWGATMAGDVRHGLKPVAPMVGVVLLGLALLIGIFVVNCMMIHRSGQTIGKRALDIAIVRTDGSRVGVARYLFLRVMPVVLISMIPGVGRLVNLVDPLLIFGKERRCLHDLIADTIVVDA</sequence>
<dbReference type="InterPro" id="IPR010432">
    <property type="entry name" value="RDD"/>
</dbReference>